<dbReference type="Pfam" id="PF00703">
    <property type="entry name" value="Glyco_hydro_2"/>
    <property type="match status" value="1"/>
</dbReference>
<dbReference type="GO" id="GO:0004567">
    <property type="term" value="F:beta-mannosidase activity"/>
    <property type="evidence" value="ECO:0007669"/>
    <property type="project" value="UniProtKB-EC"/>
</dbReference>
<comment type="similarity">
    <text evidence="2">Belongs to the glycosyl hydrolase 2 family.</text>
</comment>
<dbReference type="GO" id="GO:0005975">
    <property type="term" value="P:carbohydrate metabolic process"/>
    <property type="evidence" value="ECO:0007669"/>
    <property type="project" value="InterPro"/>
</dbReference>
<evidence type="ECO:0000256" key="1">
    <source>
        <dbReference type="ARBA" id="ARBA00000829"/>
    </source>
</evidence>
<dbReference type="SUPFAM" id="SSF49785">
    <property type="entry name" value="Galactose-binding domain-like"/>
    <property type="match status" value="1"/>
</dbReference>
<dbReference type="RefSeq" id="WP_129224812.1">
    <property type="nucleotide sequence ID" value="NZ_SDOZ01000002.1"/>
</dbReference>
<dbReference type="InterPro" id="IPR054593">
    <property type="entry name" value="Beta-mannosidase-like_N2"/>
</dbReference>
<gene>
    <name evidence="8" type="ORF">ESZ91_05240</name>
</gene>
<dbReference type="OrthoDB" id="9801077at2"/>
<organism evidence="8 9">
    <name type="scientific">Candidatus Borkfalkia ceftriaxoniphila</name>
    <dbReference type="NCBI Taxonomy" id="2508949"/>
    <lineage>
        <taxon>Bacteria</taxon>
        <taxon>Bacillati</taxon>
        <taxon>Bacillota</taxon>
        <taxon>Clostridia</taxon>
        <taxon>Christensenellales</taxon>
        <taxon>Christensenellaceae</taxon>
        <taxon>Candidatus Borkfalkia</taxon>
    </lineage>
</organism>
<name>A0A4Q2KAZ6_9FIRM</name>
<dbReference type="EMBL" id="SDOZ01000002">
    <property type="protein sequence ID" value="RXZ61794.1"/>
    <property type="molecule type" value="Genomic_DNA"/>
</dbReference>
<evidence type="ECO:0000313" key="8">
    <source>
        <dbReference type="EMBL" id="RXZ61794.1"/>
    </source>
</evidence>
<dbReference type="SUPFAM" id="SSF49303">
    <property type="entry name" value="beta-Galactosidase/glucuronidase domain"/>
    <property type="match status" value="1"/>
</dbReference>
<evidence type="ECO:0000256" key="3">
    <source>
        <dbReference type="ARBA" id="ARBA00012754"/>
    </source>
</evidence>
<evidence type="ECO:0000259" key="6">
    <source>
        <dbReference type="Pfam" id="PF00703"/>
    </source>
</evidence>
<evidence type="ECO:0000256" key="5">
    <source>
        <dbReference type="ARBA" id="ARBA00023295"/>
    </source>
</evidence>
<dbReference type="Pfam" id="PF22666">
    <property type="entry name" value="Glyco_hydro_2_N2"/>
    <property type="match status" value="1"/>
</dbReference>
<keyword evidence="4 8" id="KW-0378">Hydrolase</keyword>
<evidence type="ECO:0000259" key="7">
    <source>
        <dbReference type="Pfam" id="PF22666"/>
    </source>
</evidence>
<dbReference type="Gene3D" id="3.20.20.80">
    <property type="entry name" value="Glycosidases"/>
    <property type="match status" value="1"/>
</dbReference>
<comment type="caution">
    <text evidence="8">The sequence shown here is derived from an EMBL/GenBank/DDBJ whole genome shotgun (WGS) entry which is preliminary data.</text>
</comment>
<evidence type="ECO:0000256" key="4">
    <source>
        <dbReference type="ARBA" id="ARBA00022801"/>
    </source>
</evidence>
<feature type="domain" description="Beta-mannosidase-like galactose-binding" evidence="7">
    <location>
        <begin position="31"/>
        <end position="187"/>
    </location>
</feature>
<feature type="domain" description="Glycoside hydrolase family 2 immunoglobulin-like beta-sandwich" evidence="6">
    <location>
        <begin position="254"/>
        <end position="303"/>
    </location>
</feature>
<evidence type="ECO:0000313" key="9">
    <source>
        <dbReference type="Proteomes" id="UP000291269"/>
    </source>
</evidence>
<proteinExistence type="inferred from homology"/>
<dbReference type="Proteomes" id="UP000291269">
    <property type="component" value="Unassembled WGS sequence"/>
</dbReference>
<reference evidence="8 9" key="1">
    <citation type="journal article" date="2019" name="Gut">
        <title>Antibiotics-induced monodominance of a novel gut bacterial order.</title>
        <authorList>
            <person name="Hildebrand F."/>
            <person name="Moitinho-Silva L."/>
            <person name="Blasche S."/>
            <person name="Jahn M.T."/>
            <person name="Gossmann T.I."/>
            <person name="Heuerta-Cepas J."/>
            <person name="Hercog R."/>
            <person name="Luetge M."/>
            <person name="Bahram M."/>
            <person name="Pryszlak A."/>
            <person name="Alves R.J."/>
            <person name="Waszak S.M."/>
            <person name="Zhu A."/>
            <person name="Ye L."/>
            <person name="Costea P.I."/>
            <person name="Aalvink S."/>
            <person name="Belzer C."/>
            <person name="Forslund S.K."/>
            <person name="Sunagawa S."/>
            <person name="Hentschel U."/>
            <person name="Merten C."/>
            <person name="Patil K.R."/>
            <person name="Benes V."/>
            <person name="Bork P."/>
        </authorList>
    </citation>
    <scope>NUCLEOTIDE SEQUENCE [LARGE SCALE GENOMIC DNA]</scope>
    <source>
        <strain evidence="8 9">HDS1380</strain>
    </source>
</reference>
<dbReference type="PANTHER" id="PTHR43730">
    <property type="entry name" value="BETA-MANNOSIDASE"/>
    <property type="match status" value="1"/>
</dbReference>
<dbReference type="InterPro" id="IPR013783">
    <property type="entry name" value="Ig-like_fold"/>
</dbReference>
<dbReference type="InterPro" id="IPR050887">
    <property type="entry name" value="Beta-mannosidase_GH2"/>
</dbReference>
<dbReference type="SUPFAM" id="SSF51445">
    <property type="entry name" value="(Trans)glycosidases"/>
    <property type="match status" value="1"/>
</dbReference>
<dbReference type="InterPro" id="IPR008979">
    <property type="entry name" value="Galactose-bd-like_sf"/>
</dbReference>
<dbReference type="Gene3D" id="2.60.40.10">
    <property type="entry name" value="Immunoglobulins"/>
    <property type="match status" value="1"/>
</dbReference>
<dbReference type="EC" id="3.2.1.25" evidence="3"/>
<evidence type="ECO:0000256" key="2">
    <source>
        <dbReference type="ARBA" id="ARBA00007401"/>
    </source>
</evidence>
<protein>
    <recommendedName>
        <fullName evidence="3">beta-mannosidase</fullName>
        <ecNumber evidence="3">3.2.1.25</ecNumber>
    </recommendedName>
</protein>
<dbReference type="InterPro" id="IPR036156">
    <property type="entry name" value="Beta-gal/glucu_dom_sf"/>
</dbReference>
<comment type="catalytic activity">
    <reaction evidence="1">
        <text>Hydrolysis of terminal, non-reducing beta-D-mannose residues in beta-D-mannosides.</text>
        <dbReference type="EC" id="3.2.1.25"/>
    </reaction>
</comment>
<dbReference type="InterPro" id="IPR006102">
    <property type="entry name" value="Ig-like_GH2"/>
</dbReference>
<accession>A0A4Q2KAZ6</accession>
<dbReference type="AlphaFoldDB" id="A0A4Q2KAZ6"/>
<dbReference type="InterPro" id="IPR017853">
    <property type="entry name" value="GH"/>
</dbReference>
<keyword evidence="5" id="KW-0326">Glycosidase</keyword>
<keyword evidence="9" id="KW-1185">Reference proteome</keyword>
<dbReference type="GO" id="GO:0006516">
    <property type="term" value="P:glycoprotein catabolic process"/>
    <property type="evidence" value="ECO:0007669"/>
    <property type="project" value="TreeGrafter"/>
</dbReference>
<dbReference type="PANTHER" id="PTHR43730:SF1">
    <property type="entry name" value="BETA-MANNOSIDASE"/>
    <property type="match status" value="1"/>
</dbReference>
<dbReference type="Gene3D" id="2.60.120.260">
    <property type="entry name" value="Galactose-binding domain-like"/>
    <property type="match status" value="1"/>
</dbReference>
<sequence>MEPLSLRGACRLYLIKDVDSVRTPDDLAGRESIPSAIPSNAEIDLMNAGKIGDVYFGNNILSLRGRELYDLWYEISFSLDEKQSAGNPYLVFHGVDTIAEYFLNGVKIGASDNMLVEHAFDIATTAKIGENRLFVHIFSPVRAASKEEYYAYMVAFPLNFASVRLRKAPHMFGWDIMPRLLSGGIWRGAEILFRKDIGIENCYFATLRADTRRATLWFQYSLRCPPELYGKATLRLSAKCGDSEIDYAEKVNFCVSTARIDVAEAKLWWVRDYGEPNLYEARVSLISENGVVLDEKQYRFGLRTVEIERSDLAGKENGGRFRVLLNGIPVFCKGTNWVPADALHARDEERIPAILDKVRDLNCNIVRCWGGNVYEDDRFFEFCADHGIFVWQDLAMACQMVPTDEKFQKQMREEVKKLCLRVRNSPALLLYCGDNECDWGLMVNEMDPANNLITRKTVPETLFRYDPFRPYLPSSPYVSPSAWETRDENLLPENHLWGPRDCFKANYYTGSKAHFISEIGYHGCPNVSSMKKFLSPDKLWPWQDNDEWIAHCTAPDGKGDFFSYRLKLMSDQIGEFFGIEAQNLQTFAFASQVSQAEAKKFFIEWARLSKWDKSGIIWWNIQDGWPQFSDAVCDYYGQKKLAYYYIKRVQKPVVLMMREPQNWHLEAVVANDGSKDAKGEYEVIDADTGETVLAGEFFSPANENTAVGRVRVSTGAHKLFLLKLHVGGETVVNHYLHGKPPFDLEKYRSYLRQIAAFDRSFDADSVAK</sequence>